<proteinExistence type="predicted"/>
<accession>A0A4R2KZB3</accession>
<keyword evidence="3" id="KW-1185">Reference proteome</keyword>
<dbReference type="EMBL" id="SLWX01000004">
    <property type="protein sequence ID" value="TCO76726.1"/>
    <property type="molecule type" value="Genomic_DNA"/>
</dbReference>
<reference evidence="2 3" key="1">
    <citation type="submission" date="2019-03" db="EMBL/GenBank/DDBJ databases">
        <title>Genomic Encyclopedia of Type Strains, Phase IV (KMG-IV): sequencing the most valuable type-strain genomes for metagenomic binning, comparative biology and taxonomic classification.</title>
        <authorList>
            <person name="Goeker M."/>
        </authorList>
    </citation>
    <scope>NUCLEOTIDE SEQUENCE [LARGE SCALE GENOMIC DNA]</scope>
    <source>
        <strain evidence="2 3">DSM 23344</strain>
    </source>
</reference>
<name>A0A4R2KZB3_9GAMM</name>
<dbReference type="RefSeq" id="WP_117315041.1">
    <property type="nucleotide sequence ID" value="NZ_QQSW01000002.1"/>
</dbReference>
<evidence type="ECO:0000256" key="1">
    <source>
        <dbReference type="SAM" id="MobiDB-lite"/>
    </source>
</evidence>
<feature type="region of interest" description="Disordered" evidence="1">
    <location>
        <begin position="1"/>
        <end position="26"/>
    </location>
</feature>
<sequence>MQEHSKRRKTLKKPLSDVTTLSKEQQDELGQALYVSLNHKVDRLSRRYGINDQVATDYLLASALLTAASRYDLPLETMPEVAEGIVAMLQGWAPGTDTVQ</sequence>
<comment type="caution">
    <text evidence="2">The sequence shown here is derived from an EMBL/GenBank/DDBJ whole genome shotgun (WGS) entry which is preliminary data.</text>
</comment>
<evidence type="ECO:0000313" key="2">
    <source>
        <dbReference type="EMBL" id="TCO76726.1"/>
    </source>
</evidence>
<evidence type="ECO:0000313" key="3">
    <source>
        <dbReference type="Proteomes" id="UP000294980"/>
    </source>
</evidence>
<feature type="compositionally biased region" description="Basic residues" evidence="1">
    <location>
        <begin position="1"/>
        <end position="12"/>
    </location>
</feature>
<dbReference type="AlphaFoldDB" id="A0A4R2KZB3"/>
<protein>
    <submittedName>
        <fullName evidence="2">Uncharacterized protein</fullName>
    </submittedName>
</protein>
<organism evidence="2 3">
    <name type="scientific">Chromatocurvus halotolerans</name>
    <dbReference type="NCBI Taxonomy" id="1132028"/>
    <lineage>
        <taxon>Bacteria</taxon>
        <taxon>Pseudomonadati</taxon>
        <taxon>Pseudomonadota</taxon>
        <taxon>Gammaproteobacteria</taxon>
        <taxon>Cellvibrionales</taxon>
        <taxon>Halieaceae</taxon>
        <taxon>Chromatocurvus</taxon>
    </lineage>
</organism>
<gene>
    <name evidence="2" type="ORF">EV688_104180</name>
</gene>
<dbReference type="Proteomes" id="UP000294980">
    <property type="component" value="Unassembled WGS sequence"/>
</dbReference>